<dbReference type="RefSeq" id="WP_341467765.1">
    <property type="nucleotide sequence ID" value="NZ_CP128399.1"/>
</dbReference>
<feature type="coiled-coil region" evidence="1">
    <location>
        <begin position="24"/>
        <end position="51"/>
    </location>
</feature>
<reference evidence="2 4" key="1">
    <citation type="submission" date="2020-06" db="EMBL/GenBank/DDBJ databases">
        <title>Anoxygenic phototrophic Chloroflexota member uses a Type I reaction center.</title>
        <authorList>
            <person name="Tsuji J.M."/>
            <person name="Shaw N.A."/>
            <person name="Nagashima S."/>
            <person name="Venkiteswaran J."/>
            <person name="Schiff S.L."/>
            <person name="Hanada S."/>
            <person name="Tank M."/>
            <person name="Neufeld J.D."/>
        </authorList>
    </citation>
    <scope>NUCLEOTIDE SEQUENCE [LARGE SCALE GENOMIC DNA]</scope>
    <source>
        <strain evidence="2">L227-S17</strain>
    </source>
</reference>
<keyword evidence="5" id="KW-1185">Reference proteome</keyword>
<dbReference type="Proteomes" id="UP000521676">
    <property type="component" value="Unassembled WGS sequence"/>
</dbReference>
<evidence type="ECO:0000313" key="4">
    <source>
        <dbReference type="Proteomes" id="UP000521676"/>
    </source>
</evidence>
<sequence>MTMTKKIETQTPAKAPMSYTETCAIALKQMLEQYEYDVAFAEKQIMKIKAEVNLNVSDMIQWDGEKLIRHDVQRGIAQRMVELISFNGLHIEERIERIIADGEEFLQKVLDQRMWEHNSTSQFSNVVAQARLSARVTYTQNTVLTVARTYLQMIKEAKAA</sequence>
<dbReference type="EMBL" id="JACATZ010000001">
    <property type="protein sequence ID" value="NWJ46509.1"/>
    <property type="molecule type" value="Genomic_DNA"/>
</dbReference>
<accession>A0A8T7M2A5</accession>
<organism evidence="2 4">
    <name type="scientific">Candidatus Chlorohelix allophototropha</name>
    <dbReference type="NCBI Taxonomy" id="3003348"/>
    <lineage>
        <taxon>Bacteria</taxon>
        <taxon>Bacillati</taxon>
        <taxon>Chloroflexota</taxon>
        <taxon>Chloroflexia</taxon>
        <taxon>Candidatus Chloroheliales</taxon>
        <taxon>Candidatus Chloroheliaceae</taxon>
        <taxon>Candidatus Chlorohelix</taxon>
    </lineage>
</organism>
<evidence type="ECO:0000313" key="3">
    <source>
        <dbReference type="EMBL" id="WJW65878.1"/>
    </source>
</evidence>
<name>A0A8T7M2A5_9CHLR</name>
<keyword evidence="1" id="KW-0175">Coiled coil</keyword>
<evidence type="ECO:0000313" key="5">
    <source>
        <dbReference type="Proteomes" id="UP001431572"/>
    </source>
</evidence>
<evidence type="ECO:0000313" key="2">
    <source>
        <dbReference type="EMBL" id="NWJ46509.1"/>
    </source>
</evidence>
<dbReference type="AlphaFoldDB" id="A0A8T7M2A5"/>
<dbReference type="EMBL" id="CP128399">
    <property type="protein sequence ID" value="WJW65878.1"/>
    <property type="molecule type" value="Genomic_DNA"/>
</dbReference>
<protein>
    <submittedName>
        <fullName evidence="2">Uncharacterized protein</fullName>
    </submittedName>
</protein>
<evidence type="ECO:0000256" key="1">
    <source>
        <dbReference type="SAM" id="Coils"/>
    </source>
</evidence>
<proteinExistence type="predicted"/>
<gene>
    <name evidence="2" type="ORF">HXX08_11570</name>
    <name evidence="3" type="ORF">OZ401_001657</name>
</gene>
<reference evidence="3" key="2">
    <citation type="journal article" date="2024" name="Nature">
        <title>Anoxygenic phototroph of the Chloroflexota uses a type I reaction centre.</title>
        <authorList>
            <person name="Tsuji J.M."/>
            <person name="Shaw N.A."/>
            <person name="Nagashima S."/>
            <person name="Venkiteswaran J.J."/>
            <person name="Schiff S.L."/>
            <person name="Watanabe T."/>
            <person name="Fukui M."/>
            <person name="Hanada S."/>
            <person name="Tank M."/>
            <person name="Neufeld J.D."/>
        </authorList>
    </citation>
    <scope>NUCLEOTIDE SEQUENCE</scope>
    <source>
        <strain evidence="3">L227-S17</strain>
    </source>
</reference>
<dbReference type="Proteomes" id="UP001431572">
    <property type="component" value="Chromosome 1"/>
</dbReference>